<dbReference type="InterPro" id="IPR002156">
    <property type="entry name" value="RNaseH_domain"/>
</dbReference>
<accession>A0A3L6RVS4</accession>
<dbReference type="InterPro" id="IPR041588">
    <property type="entry name" value="Integrase_H2C2"/>
</dbReference>
<evidence type="ECO:0000313" key="4">
    <source>
        <dbReference type="Proteomes" id="UP000275267"/>
    </source>
</evidence>
<dbReference type="InterPro" id="IPR036397">
    <property type="entry name" value="RNaseH_sf"/>
</dbReference>
<dbReference type="STRING" id="4540.A0A3L6RVS4"/>
<name>A0A3L6RVS4_PANMI</name>
<dbReference type="GO" id="GO:0003676">
    <property type="term" value="F:nucleic acid binding"/>
    <property type="evidence" value="ECO:0007669"/>
    <property type="project" value="InterPro"/>
</dbReference>
<dbReference type="Pfam" id="PF13456">
    <property type="entry name" value="RVT_3"/>
    <property type="match status" value="1"/>
</dbReference>
<reference evidence="4" key="1">
    <citation type="journal article" date="2019" name="Nat. Commun.">
        <title>The genome of broomcorn millet.</title>
        <authorList>
            <person name="Zou C."/>
            <person name="Miki D."/>
            <person name="Li D."/>
            <person name="Tang Q."/>
            <person name="Xiao L."/>
            <person name="Rajput S."/>
            <person name="Deng P."/>
            <person name="Jia W."/>
            <person name="Huang R."/>
            <person name="Zhang M."/>
            <person name="Sun Y."/>
            <person name="Hu J."/>
            <person name="Fu X."/>
            <person name="Schnable P.S."/>
            <person name="Li F."/>
            <person name="Zhang H."/>
            <person name="Feng B."/>
            <person name="Zhu X."/>
            <person name="Liu R."/>
            <person name="Schnable J.C."/>
            <person name="Zhu J.-K."/>
            <person name="Zhang H."/>
        </authorList>
    </citation>
    <scope>NUCLEOTIDE SEQUENCE [LARGE SCALE GENOMIC DNA]</scope>
</reference>
<feature type="region of interest" description="Disordered" evidence="1">
    <location>
        <begin position="427"/>
        <end position="473"/>
    </location>
</feature>
<dbReference type="InterPro" id="IPR012337">
    <property type="entry name" value="RNaseH-like_sf"/>
</dbReference>
<feature type="compositionally biased region" description="Polar residues" evidence="1">
    <location>
        <begin position="427"/>
        <end position="436"/>
    </location>
</feature>
<keyword evidence="4" id="KW-1185">Reference proteome</keyword>
<feature type="compositionally biased region" description="Acidic residues" evidence="1">
    <location>
        <begin position="218"/>
        <end position="229"/>
    </location>
</feature>
<protein>
    <submittedName>
        <fullName evidence="3">Prpol</fullName>
    </submittedName>
</protein>
<dbReference type="PROSITE" id="PS50994">
    <property type="entry name" value="INTEGRASE"/>
    <property type="match status" value="1"/>
</dbReference>
<dbReference type="OrthoDB" id="1936645at2759"/>
<dbReference type="AlphaFoldDB" id="A0A3L6RVS4"/>
<organism evidence="3 4">
    <name type="scientific">Panicum miliaceum</name>
    <name type="common">Proso millet</name>
    <name type="synonym">Broomcorn millet</name>
    <dbReference type="NCBI Taxonomy" id="4540"/>
    <lineage>
        <taxon>Eukaryota</taxon>
        <taxon>Viridiplantae</taxon>
        <taxon>Streptophyta</taxon>
        <taxon>Embryophyta</taxon>
        <taxon>Tracheophyta</taxon>
        <taxon>Spermatophyta</taxon>
        <taxon>Magnoliopsida</taxon>
        <taxon>Liliopsida</taxon>
        <taxon>Poales</taxon>
        <taxon>Poaceae</taxon>
        <taxon>PACMAD clade</taxon>
        <taxon>Panicoideae</taxon>
        <taxon>Panicodae</taxon>
        <taxon>Paniceae</taxon>
        <taxon>Panicinae</taxon>
        <taxon>Panicum</taxon>
        <taxon>Panicum sect. Panicum</taxon>
    </lineage>
</organism>
<dbReference type="Gene3D" id="3.30.420.10">
    <property type="entry name" value="Ribonuclease H-like superfamily/Ribonuclease H"/>
    <property type="match status" value="2"/>
</dbReference>
<gene>
    <name evidence="3" type="ORF">C2845_PM11G16680</name>
</gene>
<feature type="region of interest" description="Disordered" evidence="1">
    <location>
        <begin position="184"/>
        <end position="242"/>
    </location>
</feature>
<dbReference type="PANTHER" id="PTHR48475:SF1">
    <property type="entry name" value="RNASE H TYPE-1 DOMAIN-CONTAINING PROTEIN"/>
    <property type="match status" value="1"/>
</dbReference>
<dbReference type="Pfam" id="PF17921">
    <property type="entry name" value="Integrase_H2C2"/>
    <property type="match status" value="1"/>
</dbReference>
<dbReference type="GO" id="GO:0004523">
    <property type="term" value="F:RNA-DNA hybrid ribonuclease activity"/>
    <property type="evidence" value="ECO:0007669"/>
    <property type="project" value="InterPro"/>
</dbReference>
<evidence type="ECO:0000259" key="2">
    <source>
        <dbReference type="PROSITE" id="PS50994"/>
    </source>
</evidence>
<dbReference type="GO" id="GO:0015074">
    <property type="term" value="P:DNA integration"/>
    <property type="evidence" value="ECO:0007669"/>
    <property type="project" value="InterPro"/>
</dbReference>
<dbReference type="SUPFAM" id="SSF53098">
    <property type="entry name" value="Ribonuclease H-like"/>
    <property type="match status" value="2"/>
</dbReference>
<evidence type="ECO:0000313" key="3">
    <source>
        <dbReference type="EMBL" id="RLN09444.1"/>
    </source>
</evidence>
<proteinExistence type="predicted"/>
<feature type="compositionally biased region" description="Low complexity" evidence="1">
    <location>
        <begin position="442"/>
        <end position="455"/>
    </location>
</feature>
<dbReference type="EMBL" id="PQIB02000007">
    <property type="protein sequence ID" value="RLN09444.1"/>
    <property type="molecule type" value="Genomic_DNA"/>
</dbReference>
<dbReference type="CDD" id="cd09279">
    <property type="entry name" value="RNase_HI_like"/>
    <property type="match status" value="1"/>
</dbReference>
<evidence type="ECO:0000256" key="1">
    <source>
        <dbReference type="SAM" id="MobiDB-lite"/>
    </source>
</evidence>
<sequence length="473" mass="52551">MDQGITYAPRTAIKSQVLADFVAEWTEIQTPSAPEKQEYWTMHFDGSLMKARAGAGLVFISPLGVRMRYMIRLHFPASNNVAEYEALLNGLRIAIELGIRRLDVRGDSQLVVEQVMKEWSCHDPKMAAYCNEVRKLEDKFDGLELNHIARRFNEAADELAKAASGRKPVPDGVFISDQFEPSVRCQEPGKVGDAPPVLGPGADPDEARAPSDPSLEVDPSDPEVMEIDTDPAAGPDPPPDWRTPYLDYLIRETLPKDKTEARRIARRAKTFVIINQELYKRSHTGILQRCIPIEQGRALIHDIHAGACGHHAAPRTLVGNAFRQGFYWPTAVADATHVVRTCEGCQFFARQTHMPAQALQTIPITWPFAVWGLDLVGPFKKAPGGFTHLLVAIDKFSKWIEARPIAQITSEQAARFFTDIIHRFGSPTPSSRTTARNLPGRSSSGSATTTTSEWTGRPWRTPARMGRLNEPTA</sequence>
<comment type="caution">
    <text evidence="3">The sequence shown here is derived from an EMBL/GenBank/DDBJ whole genome shotgun (WGS) entry which is preliminary data.</text>
</comment>
<dbReference type="Proteomes" id="UP000275267">
    <property type="component" value="Unassembled WGS sequence"/>
</dbReference>
<dbReference type="Gene3D" id="1.10.340.70">
    <property type="match status" value="1"/>
</dbReference>
<feature type="domain" description="Integrase catalytic" evidence="2">
    <location>
        <begin position="359"/>
        <end position="436"/>
    </location>
</feature>
<dbReference type="PANTHER" id="PTHR48475">
    <property type="entry name" value="RIBONUCLEASE H"/>
    <property type="match status" value="1"/>
</dbReference>
<dbReference type="InterPro" id="IPR001584">
    <property type="entry name" value="Integrase_cat-core"/>
</dbReference>